<feature type="region of interest" description="Disordered" evidence="1">
    <location>
        <begin position="75"/>
        <end position="95"/>
    </location>
</feature>
<evidence type="ECO:0000313" key="4">
    <source>
        <dbReference type="Proteomes" id="UP000193642"/>
    </source>
</evidence>
<dbReference type="GO" id="GO:0000981">
    <property type="term" value="F:DNA-binding transcription factor activity, RNA polymerase II-specific"/>
    <property type="evidence" value="ECO:0007669"/>
    <property type="project" value="InterPro"/>
</dbReference>
<evidence type="ECO:0000259" key="2">
    <source>
        <dbReference type="PROSITE" id="PS50048"/>
    </source>
</evidence>
<feature type="domain" description="Zn(2)-C6 fungal-type" evidence="2">
    <location>
        <begin position="19"/>
        <end position="52"/>
    </location>
</feature>
<reference evidence="3 4" key="1">
    <citation type="submission" date="2016-07" db="EMBL/GenBank/DDBJ databases">
        <title>Pervasive Adenine N6-methylation of Active Genes in Fungi.</title>
        <authorList>
            <consortium name="DOE Joint Genome Institute"/>
            <person name="Mondo S.J."/>
            <person name="Dannebaum R.O."/>
            <person name="Kuo R.C."/>
            <person name="Labutti K."/>
            <person name="Haridas S."/>
            <person name="Kuo A."/>
            <person name="Salamov A."/>
            <person name="Ahrendt S.R."/>
            <person name="Lipzen A."/>
            <person name="Sullivan W."/>
            <person name="Andreopoulos W.B."/>
            <person name="Clum A."/>
            <person name="Lindquist E."/>
            <person name="Daum C."/>
            <person name="Ramamoorthy G.K."/>
            <person name="Gryganskyi A."/>
            <person name="Culley D."/>
            <person name="Magnuson J.K."/>
            <person name="James T.Y."/>
            <person name="O'Malley M.A."/>
            <person name="Stajich J.E."/>
            <person name="Spatafora J.W."/>
            <person name="Visel A."/>
            <person name="Grigoriev I.V."/>
        </authorList>
    </citation>
    <scope>NUCLEOTIDE SEQUENCE [LARGE SCALE GENOMIC DNA]</scope>
    <source>
        <strain evidence="3 4">JEL800</strain>
    </source>
</reference>
<evidence type="ECO:0000313" key="3">
    <source>
        <dbReference type="EMBL" id="ORY38699.1"/>
    </source>
</evidence>
<gene>
    <name evidence="3" type="ORF">BCR33DRAFT_720686</name>
</gene>
<dbReference type="EMBL" id="MCGO01000043">
    <property type="protein sequence ID" value="ORY38699.1"/>
    <property type="molecule type" value="Genomic_DNA"/>
</dbReference>
<dbReference type="Gene3D" id="4.10.240.10">
    <property type="entry name" value="Zn(2)-C6 fungal-type DNA-binding domain"/>
    <property type="match status" value="1"/>
</dbReference>
<name>A0A1Y2BVB0_9FUNG</name>
<evidence type="ECO:0000256" key="1">
    <source>
        <dbReference type="SAM" id="MobiDB-lite"/>
    </source>
</evidence>
<comment type="caution">
    <text evidence="3">The sequence shown here is derived from an EMBL/GenBank/DDBJ whole genome shotgun (WGS) entry which is preliminary data.</text>
</comment>
<keyword evidence="4" id="KW-1185">Reference proteome</keyword>
<dbReference type="OrthoDB" id="2161042at2759"/>
<dbReference type="GO" id="GO:0008270">
    <property type="term" value="F:zinc ion binding"/>
    <property type="evidence" value="ECO:0007669"/>
    <property type="project" value="InterPro"/>
</dbReference>
<dbReference type="CDD" id="cd00067">
    <property type="entry name" value="GAL4"/>
    <property type="match status" value="1"/>
</dbReference>
<dbReference type="PROSITE" id="PS50048">
    <property type="entry name" value="ZN2_CY6_FUNGAL_2"/>
    <property type="match status" value="1"/>
</dbReference>
<dbReference type="SMART" id="SM00066">
    <property type="entry name" value="GAL4"/>
    <property type="match status" value="1"/>
</dbReference>
<feature type="region of interest" description="Disordered" evidence="1">
    <location>
        <begin position="139"/>
        <end position="182"/>
    </location>
</feature>
<dbReference type="Proteomes" id="UP000193642">
    <property type="component" value="Unassembled WGS sequence"/>
</dbReference>
<accession>A0A1Y2BVB0</accession>
<dbReference type="InterPro" id="IPR036864">
    <property type="entry name" value="Zn2-C6_fun-type_DNA-bd_sf"/>
</dbReference>
<sequence>MLLHEFPGQCLSTNRRLQSCEGCRLSNKKCTRTPVDEGGCSRCQKKGIACVYSKNSTRSKAYRELKEKKKLGLRQSPPVEPNIESVAGPSTIAGPSPFVSRPGPLLHHSNAPQARTNLHPYTRPPMGPSRILPPIDPSFAPRRVASTGDLPWSPATPHQQQPPIYQPFSQPLYRPSPAAQPIPEQTMRRNDVFFAARPHSISVSNNGGLTPSRAFQPPTPTRVASMNDKILMRAFPQSQQFEDPSSRRECKARTATILSPKELVSFSRAESSMSISKLVD</sequence>
<dbReference type="InterPro" id="IPR001138">
    <property type="entry name" value="Zn2Cys6_DnaBD"/>
</dbReference>
<protein>
    <recommendedName>
        <fullName evidence="2">Zn(2)-C6 fungal-type domain-containing protein</fullName>
    </recommendedName>
</protein>
<feature type="compositionally biased region" description="Polar residues" evidence="1">
    <location>
        <begin position="156"/>
        <end position="169"/>
    </location>
</feature>
<dbReference type="SUPFAM" id="SSF57701">
    <property type="entry name" value="Zn2/Cys6 DNA-binding domain"/>
    <property type="match status" value="1"/>
</dbReference>
<proteinExistence type="predicted"/>
<dbReference type="AlphaFoldDB" id="A0A1Y2BVB0"/>
<organism evidence="3 4">
    <name type="scientific">Rhizoclosmatium globosum</name>
    <dbReference type="NCBI Taxonomy" id="329046"/>
    <lineage>
        <taxon>Eukaryota</taxon>
        <taxon>Fungi</taxon>
        <taxon>Fungi incertae sedis</taxon>
        <taxon>Chytridiomycota</taxon>
        <taxon>Chytridiomycota incertae sedis</taxon>
        <taxon>Chytridiomycetes</taxon>
        <taxon>Chytridiales</taxon>
        <taxon>Chytriomycetaceae</taxon>
        <taxon>Rhizoclosmatium</taxon>
    </lineage>
</organism>
<dbReference type="Pfam" id="PF00172">
    <property type="entry name" value="Zn_clus"/>
    <property type="match status" value="1"/>
</dbReference>